<evidence type="ECO:0000256" key="1">
    <source>
        <dbReference type="ARBA" id="ARBA00004141"/>
    </source>
</evidence>
<keyword evidence="5 6" id="KW-0472">Membrane</keyword>
<evidence type="ECO:0000256" key="4">
    <source>
        <dbReference type="ARBA" id="ARBA00022989"/>
    </source>
</evidence>
<comment type="subcellular location">
    <subcellularLocation>
        <location evidence="1">Membrane</location>
        <topology evidence="1">Multi-pass membrane protein</topology>
    </subcellularLocation>
</comment>
<evidence type="ECO:0000256" key="3">
    <source>
        <dbReference type="ARBA" id="ARBA00022692"/>
    </source>
</evidence>
<reference evidence="7 8" key="1">
    <citation type="submission" date="2013-12" db="EMBL/GenBank/DDBJ databases">
        <title>Draft genome of the parsitic nematode Ancylostoma duodenale.</title>
        <authorList>
            <person name="Mitreva M."/>
        </authorList>
    </citation>
    <scope>NUCLEOTIDE SEQUENCE [LARGE SCALE GENOMIC DNA]</scope>
    <source>
        <strain evidence="7 8">Zhejiang</strain>
    </source>
</reference>
<dbReference type="OrthoDB" id="426527at2759"/>
<dbReference type="PANTHER" id="PTHR16119:SF17">
    <property type="entry name" value="TRANSMEMBRANE PROTEIN 144"/>
    <property type="match status" value="1"/>
</dbReference>
<organism evidence="7 8">
    <name type="scientific">Ancylostoma duodenale</name>
    <dbReference type="NCBI Taxonomy" id="51022"/>
    <lineage>
        <taxon>Eukaryota</taxon>
        <taxon>Metazoa</taxon>
        <taxon>Ecdysozoa</taxon>
        <taxon>Nematoda</taxon>
        <taxon>Chromadorea</taxon>
        <taxon>Rhabditida</taxon>
        <taxon>Rhabditina</taxon>
        <taxon>Rhabditomorpha</taxon>
        <taxon>Strongyloidea</taxon>
        <taxon>Ancylostomatidae</taxon>
        <taxon>Ancylostomatinae</taxon>
        <taxon>Ancylostoma</taxon>
    </lineage>
</organism>
<keyword evidence="4 6" id="KW-1133">Transmembrane helix</keyword>
<comment type="similarity">
    <text evidence="2">Belongs to the TMEM144 family.</text>
</comment>
<dbReference type="GO" id="GO:0015144">
    <property type="term" value="F:carbohydrate transmembrane transporter activity"/>
    <property type="evidence" value="ECO:0007669"/>
    <property type="project" value="InterPro"/>
</dbReference>
<sequence>MFVVLKRHKPGDGNTTAIPLINRIGLSTGVLIWNSAKCITGWATGRFGLLGMKPNQPASDILNHAGLALVIAGGIMFSLVKAERVGDDVYRLSGGEDEDTNSAFLSAPCIRI</sequence>
<evidence type="ECO:0000313" key="8">
    <source>
        <dbReference type="Proteomes" id="UP000054047"/>
    </source>
</evidence>
<dbReference type="Proteomes" id="UP000054047">
    <property type="component" value="Unassembled WGS sequence"/>
</dbReference>
<dbReference type="EMBL" id="KN747717">
    <property type="protein sequence ID" value="KIH51078.1"/>
    <property type="molecule type" value="Genomic_DNA"/>
</dbReference>
<name>A0A0C2C454_9BILA</name>
<dbReference type="AlphaFoldDB" id="A0A0C2C454"/>
<dbReference type="PANTHER" id="PTHR16119">
    <property type="entry name" value="TRANSMEMBRANE PROTEIN 144"/>
    <property type="match status" value="1"/>
</dbReference>
<evidence type="ECO:0000256" key="2">
    <source>
        <dbReference type="ARBA" id="ARBA00005731"/>
    </source>
</evidence>
<dbReference type="InterPro" id="IPR012435">
    <property type="entry name" value="TMEM144"/>
</dbReference>
<keyword evidence="3 6" id="KW-0812">Transmembrane</keyword>
<proteinExistence type="inferred from homology"/>
<accession>A0A0C2C454</accession>
<evidence type="ECO:0000313" key="7">
    <source>
        <dbReference type="EMBL" id="KIH51078.1"/>
    </source>
</evidence>
<gene>
    <name evidence="7" type="ORF">ANCDUO_18838</name>
</gene>
<keyword evidence="8" id="KW-1185">Reference proteome</keyword>
<dbReference type="GO" id="GO:0016020">
    <property type="term" value="C:membrane"/>
    <property type="evidence" value="ECO:0007669"/>
    <property type="project" value="UniProtKB-SubCell"/>
</dbReference>
<evidence type="ECO:0000256" key="5">
    <source>
        <dbReference type="ARBA" id="ARBA00023136"/>
    </source>
</evidence>
<dbReference type="InterPro" id="IPR010651">
    <property type="entry name" value="Sugar_transport"/>
</dbReference>
<protein>
    <submittedName>
        <fullName evidence="7">Uncharacterized protein</fullName>
    </submittedName>
</protein>
<evidence type="ECO:0000256" key="6">
    <source>
        <dbReference type="SAM" id="Phobius"/>
    </source>
</evidence>
<dbReference type="Pfam" id="PF07857">
    <property type="entry name" value="TMEM144"/>
    <property type="match status" value="1"/>
</dbReference>
<feature type="transmembrane region" description="Helical" evidence="6">
    <location>
        <begin position="61"/>
        <end position="80"/>
    </location>
</feature>